<dbReference type="Proteomes" id="UP000184474">
    <property type="component" value="Unassembled WGS sequence"/>
</dbReference>
<proteinExistence type="predicted"/>
<organism evidence="1 2">
    <name type="scientific">Reichenbachiella agariperforans</name>
    <dbReference type="NCBI Taxonomy" id="156994"/>
    <lineage>
        <taxon>Bacteria</taxon>
        <taxon>Pseudomonadati</taxon>
        <taxon>Bacteroidota</taxon>
        <taxon>Cytophagia</taxon>
        <taxon>Cytophagales</taxon>
        <taxon>Reichenbachiellaceae</taxon>
        <taxon>Reichenbachiella</taxon>
    </lineage>
</organism>
<dbReference type="InterPro" id="IPR025366">
    <property type="entry name" value="DUF4270"/>
</dbReference>
<dbReference type="PROSITE" id="PS51257">
    <property type="entry name" value="PROKAR_LIPOPROTEIN"/>
    <property type="match status" value="1"/>
</dbReference>
<dbReference type="STRING" id="156994.SAMN04488028_104348"/>
<gene>
    <name evidence="1" type="ORF">SAMN04488028_104348</name>
</gene>
<name>A0A1M6RZI9_REIAG</name>
<dbReference type="AlphaFoldDB" id="A0A1M6RZI9"/>
<evidence type="ECO:0008006" key="3">
    <source>
        <dbReference type="Google" id="ProtNLM"/>
    </source>
</evidence>
<protein>
    <recommendedName>
        <fullName evidence="3">DUF4270 domain-containing protein</fullName>
    </recommendedName>
</protein>
<evidence type="ECO:0000313" key="2">
    <source>
        <dbReference type="Proteomes" id="UP000184474"/>
    </source>
</evidence>
<reference evidence="2" key="1">
    <citation type="submission" date="2016-11" db="EMBL/GenBank/DDBJ databases">
        <authorList>
            <person name="Varghese N."/>
            <person name="Submissions S."/>
        </authorList>
    </citation>
    <scope>NUCLEOTIDE SEQUENCE [LARGE SCALE GENOMIC DNA]</scope>
    <source>
        <strain evidence="2">DSM 26134</strain>
    </source>
</reference>
<dbReference type="Pfam" id="PF14092">
    <property type="entry name" value="DUF4270"/>
    <property type="match status" value="1"/>
</dbReference>
<evidence type="ECO:0000313" key="1">
    <source>
        <dbReference type="EMBL" id="SHK37886.1"/>
    </source>
</evidence>
<accession>A0A1M6RZI9</accession>
<sequence length="474" mass="52234">MNLLDKNWSGLLIFATLTIFSCEDPSEVGLGLDPDGIETGVYYEELLLPAQNVFIDSIRTSTGEQFRFLIGKITDDVFGSTSSTAYAQLSTVSSVQPLVFRLDTLSTDPIVVDTLWTKYVIDSAVLTLNYGDISSSEATVTSQTLSIHEVDDQLFSGVYYLADFETPILPAESAHGFSFTPRMDSLTLEDPSSDTVHFKLNQTWAERLFEIARQSDRAQLLREDFKGIAIVPDETNTAMIEYLSTGLTALNVHYHLEADTVYADSLVVNFSLSAANAKYNKITTDRTGSLIGNHIGDNLENFSTGDNKLYINPASGIHPKLSLQPLVDFLEADGNELIQLNNVEFELVSEGTETPLNNKVKNLRLYFIGDQSQININGLSAQNLYTTGVMTDIGYLTGSLLLLNLPIDTSAVKYRGAATLFAQSVNNGYIDLKPEEGESIRNSLVLLSTDPMSIDRSIIPQDSIKMKIFYSKPN</sequence>
<dbReference type="EMBL" id="FRAA01000004">
    <property type="protein sequence ID" value="SHK37886.1"/>
    <property type="molecule type" value="Genomic_DNA"/>
</dbReference>
<keyword evidence="2" id="KW-1185">Reference proteome</keyword>